<feature type="compositionally biased region" description="Polar residues" evidence="1">
    <location>
        <begin position="1"/>
        <end position="19"/>
    </location>
</feature>
<evidence type="ECO:0000256" key="1">
    <source>
        <dbReference type="SAM" id="MobiDB-lite"/>
    </source>
</evidence>
<accession>A0A7S4K5H8</accession>
<gene>
    <name evidence="2" type="ORF">GTHE00462_LOCUS9724</name>
</gene>
<sequence>MAKTTFSKVNDSMDSQHSVSRLPPAPSSIPTYYSTPDRFGSNGMKYEDSFHYPLSESLGMRSEKKRLHSKRASNVNQAVRREWGAQIIADLKIAIDEEYLGLKRILREWKYLKEVNQIHTHLFFVIRRNVSYNAARQRLLEWHWLIRYFSSTRRWISRISYRITTNLLKSTFAGWSYQSWQDQKLRRKEARARFLALRTCFLWFGYAVSGHRRVRIKYSSIRDSKTQLLLTAAFDAFRSQLCKDKSLRTLSLYLGKNLLSESVQLFHSWRDFTARQFFLECTARKCEMRWQNFMLKSFMDTWKAHARQNIDALISFRRASKRSVEKLLRVVCNTWSMIVYKMRCYRHAHFFVQSRLRRSTLIGTFQAYRYRIVRHKELHSSLANLLSRNMHRSMKFSLTAWDWAMVQTSNKRKTNQLVQSKNDSLCCDCLNRWCWLKDIRKTASKKVQLARAKISVQRKKRTFSLWYTSHIQWSGNLQRAEAYVKSRNLRLCQLVLTSLFSFSKSFSCTSQRLASTRCRLRWNKRLRYSMIEWRLIAAHRKGLSLNDLHVQFPAKELHFNLEWREENIFSHLHRIFELKKTRQRLVRSQLLNVLDLWLYGHLKLTSQTLGSQIITKRNLIRVQRFCIKHWRAIIRRRVHVSLLLQKSMTKGHRQKLQIAIISWKHFASHWNRICNRIDSLLGRKRHTQLHDCFMSLQKNLRRCKKLEENGEISARMVNQSRKLQYLLGWKFIITKKKRFLELHVMSKRKTAYEFIALWRTSCARQSCTKTSVAKRRKKILSLAFSTWQVTSRKSRSCVGLYFKKISTLLLRTVLEWHAAILIQRGVRLHVGVAKKENKRELRMLALSLASLRQQAFRSRQAVGHLKVAARRFAMARMMRTFRELRAAALQRATRRRHLMRVIGMHAQQELKFRFKTWRHWIVYKQMTLCAIDKIVEEIR</sequence>
<dbReference type="EMBL" id="HBKN01012500">
    <property type="protein sequence ID" value="CAE2284347.1"/>
    <property type="molecule type" value="Transcribed_RNA"/>
</dbReference>
<proteinExistence type="predicted"/>
<reference evidence="2" key="1">
    <citation type="submission" date="2021-01" db="EMBL/GenBank/DDBJ databases">
        <authorList>
            <person name="Corre E."/>
            <person name="Pelletier E."/>
            <person name="Niang G."/>
            <person name="Scheremetjew M."/>
            <person name="Finn R."/>
            <person name="Kale V."/>
            <person name="Holt S."/>
            <person name="Cochrane G."/>
            <person name="Meng A."/>
            <person name="Brown T."/>
            <person name="Cohen L."/>
        </authorList>
    </citation>
    <scope>NUCLEOTIDE SEQUENCE</scope>
    <source>
        <strain evidence="2">CCMP 2712</strain>
    </source>
</reference>
<evidence type="ECO:0000313" key="2">
    <source>
        <dbReference type="EMBL" id="CAE2284347.1"/>
    </source>
</evidence>
<name>A0A7S4K5H8_GUITH</name>
<dbReference type="AlphaFoldDB" id="A0A7S4K5H8"/>
<evidence type="ECO:0008006" key="3">
    <source>
        <dbReference type="Google" id="ProtNLM"/>
    </source>
</evidence>
<organism evidence="2">
    <name type="scientific">Guillardia theta</name>
    <name type="common">Cryptophyte</name>
    <name type="synonym">Cryptomonas phi</name>
    <dbReference type="NCBI Taxonomy" id="55529"/>
    <lineage>
        <taxon>Eukaryota</taxon>
        <taxon>Cryptophyceae</taxon>
        <taxon>Pyrenomonadales</taxon>
        <taxon>Geminigeraceae</taxon>
        <taxon>Guillardia</taxon>
    </lineage>
</organism>
<protein>
    <recommendedName>
        <fullName evidence="3">Sfi1 spindle body domain-containing protein</fullName>
    </recommendedName>
</protein>
<feature type="region of interest" description="Disordered" evidence="1">
    <location>
        <begin position="1"/>
        <end position="28"/>
    </location>
</feature>